<accession>A0AA39YB13</accession>
<feature type="transmembrane region" description="Helical" evidence="2">
    <location>
        <begin position="40"/>
        <end position="68"/>
    </location>
</feature>
<keyword evidence="4" id="KW-1185">Reference proteome</keyword>
<evidence type="ECO:0000313" key="4">
    <source>
        <dbReference type="Proteomes" id="UP001174936"/>
    </source>
</evidence>
<dbReference type="EMBL" id="JAULSV010000003">
    <property type="protein sequence ID" value="KAK0649322.1"/>
    <property type="molecule type" value="Genomic_DNA"/>
</dbReference>
<keyword evidence="2" id="KW-0812">Transmembrane</keyword>
<name>A0AA39YB13_9PEZI</name>
<dbReference type="Proteomes" id="UP001174936">
    <property type="component" value="Unassembled WGS sequence"/>
</dbReference>
<dbReference type="AlphaFoldDB" id="A0AA39YB13"/>
<keyword evidence="2" id="KW-0472">Membrane</keyword>
<feature type="region of interest" description="Disordered" evidence="1">
    <location>
        <begin position="324"/>
        <end position="347"/>
    </location>
</feature>
<evidence type="ECO:0000256" key="1">
    <source>
        <dbReference type="SAM" id="MobiDB-lite"/>
    </source>
</evidence>
<sequence>MSTVYGPPPETAYVLGKPFRMPTESGGEWAVSFTTSDSQYLSAAISVAFTMIFPWVWGLFAAAVLYYAPKELTRVQAMALVTLCNSPDPWSAFKGLYAFTSATITMKRSRYQNMLLGLVPGAIAISIYIAGIVMGILGPPLLQLGNVAPARASILYYPRTPSGNDQLNINLFNGQRSPGILRALSSVEVSKATMRSKVQIYPASRLGTYTYAGGQNDSKDLGFGMNYTYSITGTDLGLQQASALELNVTGACRAEYAWVNTTAPDRDVYDFWNNPDQGGSVSLQPDRIRNLPRARFVLHENARRQLFKDGNVSYAVYVSTSHRPSTAAGSDPWYATEQAPPLSDGQQRDDAFRIRRGRPALDCWQKDTWSYENAPVKTVYDLKYVPGIPVPSVLLDMLEGIFAFPVIQYIGFSAAGPLALDSVLTGSAAASDTGLLDAGAASIQRDLERLIVASAVYSQNVLVDTTLFEPAGRPKSLGNIFTGGDGQARPGADQFVVSSPDVQTFSLRGLIALGVLVAFILICKFALALKLITHADPHYPEGTGTPDRWALFKVLTANNLLRNVYHNHDGHHNRWKCCEEFPDPDDNTPFVLDPCKVGACSCGGHIVTSRLIVQGDEVSMRRRDSIWSN</sequence>
<comment type="caution">
    <text evidence="3">The sequence shown here is derived from an EMBL/GenBank/DDBJ whole genome shotgun (WGS) entry which is preliminary data.</text>
</comment>
<keyword evidence="2" id="KW-1133">Transmembrane helix</keyword>
<feature type="transmembrane region" description="Helical" evidence="2">
    <location>
        <begin position="505"/>
        <end position="527"/>
    </location>
</feature>
<evidence type="ECO:0000313" key="3">
    <source>
        <dbReference type="EMBL" id="KAK0649322.1"/>
    </source>
</evidence>
<organism evidence="3 4">
    <name type="scientific">Cercophora newfieldiana</name>
    <dbReference type="NCBI Taxonomy" id="92897"/>
    <lineage>
        <taxon>Eukaryota</taxon>
        <taxon>Fungi</taxon>
        <taxon>Dikarya</taxon>
        <taxon>Ascomycota</taxon>
        <taxon>Pezizomycotina</taxon>
        <taxon>Sordariomycetes</taxon>
        <taxon>Sordariomycetidae</taxon>
        <taxon>Sordariales</taxon>
        <taxon>Lasiosphaeriaceae</taxon>
        <taxon>Cercophora</taxon>
    </lineage>
</organism>
<protein>
    <submittedName>
        <fullName evidence="3">Uncharacterized protein</fullName>
    </submittedName>
</protein>
<reference evidence="3" key="1">
    <citation type="submission" date="2023-06" db="EMBL/GenBank/DDBJ databases">
        <title>Genome-scale phylogeny and comparative genomics of the fungal order Sordariales.</title>
        <authorList>
            <consortium name="Lawrence Berkeley National Laboratory"/>
            <person name="Hensen N."/>
            <person name="Bonometti L."/>
            <person name="Westerberg I."/>
            <person name="Brannstrom I.O."/>
            <person name="Guillou S."/>
            <person name="Cros-Aarteil S."/>
            <person name="Calhoun S."/>
            <person name="Haridas S."/>
            <person name="Kuo A."/>
            <person name="Mondo S."/>
            <person name="Pangilinan J."/>
            <person name="Riley R."/>
            <person name="Labutti K."/>
            <person name="Andreopoulos B."/>
            <person name="Lipzen A."/>
            <person name="Chen C."/>
            <person name="Yanf M."/>
            <person name="Daum C."/>
            <person name="Ng V."/>
            <person name="Clum A."/>
            <person name="Steindorff A."/>
            <person name="Ohm R."/>
            <person name="Martin F."/>
            <person name="Silar P."/>
            <person name="Natvig D."/>
            <person name="Lalanne C."/>
            <person name="Gautier V."/>
            <person name="Ament-Velasquez S.L."/>
            <person name="Kruys A."/>
            <person name="Hutchinson M.I."/>
            <person name="Powell A.J."/>
            <person name="Barry K."/>
            <person name="Miller A.N."/>
            <person name="Grigoriev I.V."/>
            <person name="Debuchy R."/>
            <person name="Gladieux P."/>
            <person name="Thoren M.H."/>
            <person name="Johannesson H."/>
        </authorList>
    </citation>
    <scope>NUCLEOTIDE SEQUENCE</scope>
    <source>
        <strain evidence="3">SMH2532-1</strain>
    </source>
</reference>
<proteinExistence type="predicted"/>
<evidence type="ECO:0000256" key="2">
    <source>
        <dbReference type="SAM" id="Phobius"/>
    </source>
</evidence>
<gene>
    <name evidence="3" type="ORF">B0T16DRAFT_327263</name>
</gene>
<feature type="transmembrane region" description="Helical" evidence="2">
    <location>
        <begin position="115"/>
        <end position="137"/>
    </location>
</feature>